<name>A0A9D1DF15_9FIRM</name>
<evidence type="ECO:0000313" key="6">
    <source>
        <dbReference type="EMBL" id="HIR47895.1"/>
    </source>
</evidence>
<dbReference type="PANTHER" id="PTHR43649:SF12">
    <property type="entry name" value="DIACETYLCHITOBIOSE BINDING PROTEIN DASA"/>
    <property type="match status" value="1"/>
</dbReference>
<gene>
    <name evidence="6" type="ORF">IAB89_09625</name>
</gene>
<evidence type="ECO:0000313" key="7">
    <source>
        <dbReference type="Proteomes" id="UP000824242"/>
    </source>
</evidence>
<dbReference type="NCBIfam" id="TIGR03850">
    <property type="entry name" value="bind_CPR_0540"/>
    <property type="match status" value="1"/>
</dbReference>
<dbReference type="Pfam" id="PF01547">
    <property type="entry name" value="SBP_bac_1"/>
    <property type="match status" value="1"/>
</dbReference>
<dbReference type="SUPFAM" id="SSF53850">
    <property type="entry name" value="Periplasmic binding protein-like II"/>
    <property type="match status" value="1"/>
</dbReference>
<organism evidence="6 7">
    <name type="scientific">Candidatus Caccousia avicola</name>
    <dbReference type="NCBI Taxonomy" id="2840721"/>
    <lineage>
        <taxon>Bacteria</taxon>
        <taxon>Bacillati</taxon>
        <taxon>Bacillota</taxon>
        <taxon>Clostridia</taxon>
        <taxon>Eubacteriales</taxon>
        <taxon>Oscillospiraceae</taxon>
        <taxon>Oscillospiraceae incertae sedis</taxon>
        <taxon>Candidatus Caccousia</taxon>
    </lineage>
</organism>
<feature type="chain" id="PRO_5038669144" evidence="5">
    <location>
        <begin position="25"/>
        <end position="471"/>
    </location>
</feature>
<comment type="similarity">
    <text evidence="1">Belongs to the bacterial solute-binding protein 1 family.</text>
</comment>
<dbReference type="InterPro" id="IPR006059">
    <property type="entry name" value="SBP"/>
</dbReference>
<keyword evidence="2" id="KW-0813">Transport</keyword>
<dbReference type="PROSITE" id="PS01037">
    <property type="entry name" value="SBP_BACTERIAL_1"/>
    <property type="match status" value="1"/>
</dbReference>
<dbReference type="PANTHER" id="PTHR43649">
    <property type="entry name" value="ARABINOSE-BINDING PROTEIN-RELATED"/>
    <property type="match status" value="1"/>
</dbReference>
<evidence type="ECO:0000256" key="5">
    <source>
        <dbReference type="SAM" id="SignalP"/>
    </source>
</evidence>
<evidence type="ECO:0000256" key="3">
    <source>
        <dbReference type="ARBA" id="ARBA00022729"/>
    </source>
</evidence>
<evidence type="ECO:0000256" key="2">
    <source>
        <dbReference type="ARBA" id="ARBA00022448"/>
    </source>
</evidence>
<proteinExistence type="inferred from homology"/>
<keyword evidence="3 5" id="KW-0732">Signal</keyword>
<dbReference type="InterPro" id="IPR022387">
    <property type="entry name" value="Bind_CPR0540"/>
</dbReference>
<protein>
    <submittedName>
        <fullName evidence="6">Carbohydrate ABC transporter substrate-binding protein</fullName>
    </submittedName>
</protein>
<feature type="region of interest" description="Disordered" evidence="4">
    <location>
        <begin position="25"/>
        <end position="56"/>
    </location>
</feature>
<dbReference type="PROSITE" id="PS51257">
    <property type="entry name" value="PROKAR_LIPOPROTEIN"/>
    <property type="match status" value="1"/>
</dbReference>
<feature type="signal peptide" evidence="5">
    <location>
        <begin position="1"/>
        <end position="24"/>
    </location>
</feature>
<dbReference type="EMBL" id="DVGZ01000104">
    <property type="protein sequence ID" value="HIR47895.1"/>
    <property type="molecule type" value="Genomic_DNA"/>
</dbReference>
<reference evidence="6" key="1">
    <citation type="submission" date="2020-10" db="EMBL/GenBank/DDBJ databases">
        <authorList>
            <person name="Gilroy R."/>
        </authorList>
    </citation>
    <scope>NUCLEOTIDE SEQUENCE</scope>
    <source>
        <strain evidence="6">ChiSxjej1B13-7958</strain>
    </source>
</reference>
<reference evidence="6" key="2">
    <citation type="journal article" date="2021" name="PeerJ">
        <title>Extensive microbial diversity within the chicken gut microbiome revealed by metagenomics and culture.</title>
        <authorList>
            <person name="Gilroy R."/>
            <person name="Ravi A."/>
            <person name="Getino M."/>
            <person name="Pursley I."/>
            <person name="Horton D.L."/>
            <person name="Alikhan N.F."/>
            <person name="Baker D."/>
            <person name="Gharbi K."/>
            <person name="Hall N."/>
            <person name="Watson M."/>
            <person name="Adriaenssens E.M."/>
            <person name="Foster-Nyarko E."/>
            <person name="Jarju S."/>
            <person name="Secka A."/>
            <person name="Antonio M."/>
            <person name="Oren A."/>
            <person name="Chaudhuri R.R."/>
            <person name="La Ragione R."/>
            <person name="Hildebrand F."/>
            <person name="Pallen M.J."/>
        </authorList>
    </citation>
    <scope>NUCLEOTIDE SEQUENCE</scope>
    <source>
        <strain evidence="6">ChiSxjej1B13-7958</strain>
    </source>
</reference>
<accession>A0A9D1DF15</accession>
<feature type="compositionally biased region" description="Polar residues" evidence="4">
    <location>
        <begin position="25"/>
        <end position="53"/>
    </location>
</feature>
<dbReference type="Gene3D" id="3.40.190.10">
    <property type="entry name" value="Periplasmic binding protein-like II"/>
    <property type="match status" value="1"/>
</dbReference>
<evidence type="ECO:0000256" key="1">
    <source>
        <dbReference type="ARBA" id="ARBA00008520"/>
    </source>
</evidence>
<dbReference type="InterPro" id="IPR050490">
    <property type="entry name" value="Bact_solute-bd_prot1"/>
</dbReference>
<comment type="caution">
    <text evidence="6">The sequence shown here is derived from an EMBL/GenBank/DDBJ whole genome shotgun (WGS) entry which is preliminary data.</text>
</comment>
<dbReference type="InterPro" id="IPR006061">
    <property type="entry name" value="SBP_1_CS"/>
</dbReference>
<sequence>MKKMVSLTLALSLCAAMFTGCSNVSPSTSTPGETASDPESASVSSPASQGESSGNKEFENKELNIAIFEGGYGPEYWEEIVSQFETAYGVNVTMQISPTIGDIIRPQIVAGNVPDFISMNDNDTSGLISSLIRENALMDITDVFEGPGLEDTSPLKDQVLDGVLDTAKCSPYSDGKIYLAPFNASPLGLVYNKTLFKENNWELPETWDEFFELGDKAKEKGIALLTYPGQYPGYMESLLWPAIASAAGLETATDISNYVPGSFSSPEVMAVLENIQKISTGGYLMEGSVALNHTQSQTEMMMNKAVFIPNGNWMEGEMKDAPRAEGFEFGLTTAPSMKAGDAQYVMTSVEQFSIPAAAKNPELAKEFLRFLYTEDSVKLFAEKAGGIYALKEATEWSKDYVSEGVYSMNEVYDVGDSMVFGFAALPEGCKVTPRNEVFQSIADLMNGAMTPEQWSQKVEASFTEVANTAAG</sequence>
<evidence type="ECO:0000256" key="4">
    <source>
        <dbReference type="SAM" id="MobiDB-lite"/>
    </source>
</evidence>
<dbReference type="Proteomes" id="UP000824242">
    <property type="component" value="Unassembled WGS sequence"/>
</dbReference>
<dbReference type="AlphaFoldDB" id="A0A9D1DF15"/>
<dbReference type="GO" id="GO:0055085">
    <property type="term" value="P:transmembrane transport"/>
    <property type="evidence" value="ECO:0007669"/>
    <property type="project" value="InterPro"/>
</dbReference>